<protein>
    <recommendedName>
        <fullName evidence="3">SIR2-like domain-containing protein</fullName>
    </recommendedName>
</protein>
<proteinExistence type="predicted"/>
<dbReference type="InterPro" id="IPR029035">
    <property type="entry name" value="DHS-like_NAD/FAD-binding_dom"/>
</dbReference>
<evidence type="ECO:0000313" key="1">
    <source>
        <dbReference type="EMBL" id="BCN93339.1"/>
    </source>
</evidence>
<name>A0ABN6CXI9_9GAMM</name>
<dbReference type="Pfam" id="PF13289">
    <property type="entry name" value="SIR2_2"/>
    <property type="match status" value="1"/>
</dbReference>
<dbReference type="SUPFAM" id="SSF52467">
    <property type="entry name" value="DHS-like NAD/FAD-binding domain"/>
    <property type="match status" value="1"/>
</dbReference>
<sequence>MDSYYELAYALESKSICMFVGTGFSMHLTDLKAPSWLSLLQKCAKKIENGDELIEQLFPDNKPVMPLEECASIIQVRMQSEGKCLHTEIAKIIRKLKLGKSSDKVKKFVEEFSDLKFITTNYDELIEKGLLEDKESTSYSIGYPVNRQPKGVQIYHVHGSVKHPKKMVVTADDYFRFINRPDYFSKKIQTLIEENTTIIIGYSLGDINFRAILNNQRSNRIHDINRQNLFFLSRSEVDQNVKDYYDRSYGLRVIDNTEIDDFISKILSKHSSIKDRVAKSRNLLMPVLEGTKKFTDAYLKKSDSFFEIVATLSSNGILISHPDVVRFLKDVLKRKDNFTSENGAWNQYVHLAKWLIHLGSIMDIKDTSLEEVYLSAVSTSFGNMSKKQIFGRSWHAFTAWKESWYSLTYDNRQMIIEYFKDNEISGDGEEVISQ</sequence>
<organism evidence="1 2">
    <name type="scientific">Thiomicrorhabdus immobilis</name>
    <dbReference type="NCBI Taxonomy" id="2791037"/>
    <lineage>
        <taxon>Bacteria</taxon>
        <taxon>Pseudomonadati</taxon>
        <taxon>Pseudomonadota</taxon>
        <taxon>Gammaproteobacteria</taxon>
        <taxon>Thiotrichales</taxon>
        <taxon>Piscirickettsiaceae</taxon>
        <taxon>Thiomicrorhabdus</taxon>
    </lineage>
</organism>
<reference evidence="1" key="1">
    <citation type="journal article" date="2022" name="Arch. Microbiol.">
        <title>Thiomicrorhabdus immobilis sp. nov., a mesophilic sulfur-oxidizing bacterium isolated from sediment of a brackish lake in northern Japan.</title>
        <authorList>
            <person name="Kojima H."/>
            <person name="Mochizuki J."/>
            <person name="Kanda M."/>
            <person name="Watanabe T."/>
            <person name="Fukui M."/>
        </authorList>
    </citation>
    <scope>NUCLEOTIDE SEQUENCE</scope>
    <source>
        <strain evidence="1">Am19</strain>
    </source>
</reference>
<accession>A0ABN6CXI9</accession>
<evidence type="ECO:0000313" key="2">
    <source>
        <dbReference type="Proteomes" id="UP001054820"/>
    </source>
</evidence>
<gene>
    <name evidence="1" type="ORF">THMIRHAM_11240</name>
</gene>
<evidence type="ECO:0008006" key="3">
    <source>
        <dbReference type="Google" id="ProtNLM"/>
    </source>
</evidence>
<dbReference type="EMBL" id="AP024202">
    <property type="protein sequence ID" value="BCN93339.1"/>
    <property type="molecule type" value="Genomic_DNA"/>
</dbReference>
<keyword evidence="2" id="KW-1185">Reference proteome</keyword>
<dbReference type="Proteomes" id="UP001054820">
    <property type="component" value="Chromosome"/>
</dbReference>
<dbReference type="RefSeq" id="WP_237260408.1">
    <property type="nucleotide sequence ID" value="NZ_AP024202.1"/>
</dbReference>